<sequence>MILRELTNVSKEAYAHLKSQNPLRLAGATAFFTTFALPPTLIIIIQTFGLFYSSDAMRKGVFAQLADVLGKESSVDLYQIFFRFQQLAANWLIAAAGFVFLLFVATTLFHVVRGSVNDIWCIKVAQHAGIGYYLKMRMKSIIIILLSGLILSVQLFASGLQALLSNYIDAIWSGYSSILYKIISQLVFVIIAVGWFTMLFKYLANAHPNWKTAFAGGFFTGVLFTIGKIILGLLLTFSSLKTIFGATGSFVLILLFVFYTSFIFYYGAAFTKKWSEKNGNKMRLEKHVYEYKVEEVKP</sequence>
<comment type="subcellular location">
    <subcellularLocation>
        <location evidence="1">Cell membrane</location>
        <topology evidence="1">Multi-pass membrane protein</topology>
    </subcellularLocation>
</comment>
<dbReference type="OrthoDB" id="9797028at2"/>
<evidence type="ECO:0000256" key="6">
    <source>
        <dbReference type="SAM" id="Phobius"/>
    </source>
</evidence>
<gene>
    <name evidence="7" type="ORF">FC093_08340</name>
</gene>
<feature type="transmembrane region" description="Helical" evidence="6">
    <location>
        <begin position="91"/>
        <end position="112"/>
    </location>
</feature>
<comment type="caution">
    <text evidence="7">The sequence shown here is derived from an EMBL/GenBank/DDBJ whole genome shotgun (WGS) entry which is preliminary data.</text>
</comment>
<evidence type="ECO:0000256" key="3">
    <source>
        <dbReference type="ARBA" id="ARBA00022692"/>
    </source>
</evidence>
<evidence type="ECO:0000256" key="1">
    <source>
        <dbReference type="ARBA" id="ARBA00004651"/>
    </source>
</evidence>
<keyword evidence="8" id="KW-1185">Reference proteome</keyword>
<organism evidence="7 8">
    <name type="scientific">Ilyomonas limi</name>
    <dbReference type="NCBI Taxonomy" id="2575867"/>
    <lineage>
        <taxon>Bacteria</taxon>
        <taxon>Pseudomonadati</taxon>
        <taxon>Bacteroidota</taxon>
        <taxon>Chitinophagia</taxon>
        <taxon>Chitinophagales</taxon>
        <taxon>Chitinophagaceae</taxon>
        <taxon>Ilyomonas</taxon>
    </lineage>
</organism>
<dbReference type="GO" id="GO:0005886">
    <property type="term" value="C:plasma membrane"/>
    <property type="evidence" value="ECO:0007669"/>
    <property type="project" value="UniProtKB-SubCell"/>
</dbReference>
<dbReference type="PANTHER" id="PTHR30213:SF1">
    <property type="entry name" value="INNER MEMBRANE PROTEIN YHJD"/>
    <property type="match status" value="1"/>
</dbReference>
<evidence type="ECO:0000256" key="4">
    <source>
        <dbReference type="ARBA" id="ARBA00022989"/>
    </source>
</evidence>
<dbReference type="PANTHER" id="PTHR30213">
    <property type="entry name" value="INNER MEMBRANE PROTEIN YHJD"/>
    <property type="match status" value="1"/>
</dbReference>
<accession>A0A4U3L2R4</accession>
<dbReference type="Pfam" id="PF03631">
    <property type="entry name" value="Virul_fac_BrkB"/>
    <property type="match status" value="1"/>
</dbReference>
<dbReference type="Proteomes" id="UP000305848">
    <property type="component" value="Unassembled WGS sequence"/>
</dbReference>
<evidence type="ECO:0000256" key="2">
    <source>
        <dbReference type="ARBA" id="ARBA00022475"/>
    </source>
</evidence>
<reference evidence="7 8" key="1">
    <citation type="submission" date="2019-05" db="EMBL/GenBank/DDBJ databases">
        <title>Panacibacter sp. strain 17mud1-8 Genome sequencing and assembly.</title>
        <authorList>
            <person name="Chhetri G."/>
        </authorList>
    </citation>
    <scope>NUCLEOTIDE SEQUENCE [LARGE SCALE GENOMIC DNA]</scope>
    <source>
        <strain evidence="7 8">17mud1-8</strain>
    </source>
</reference>
<keyword evidence="5 6" id="KW-0472">Membrane</keyword>
<evidence type="ECO:0000313" key="8">
    <source>
        <dbReference type="Proteomes" id="UP000305848"/>
    </source>
</evidence>
<feature type="transmembrane region" description="Helical" evidence="6">
    <location>
        <begin position="243"/>
        <end position="268"/>
    </location>
</feature>
<keyword evidence="4 6" id="KW-1133">Transmembrane helix</keyword>
<name>A0A4U3L2R4_9BACT</name>
<evidence type="ECO:0000256" key="5">
    <source>
        <dbReference type="ARBA" id="ARBA00023136"/>
    </source>
</evidence>
<feature type="transmembrane region" description="Helical" evidence="6">
    <location>
        <begin position="141"/>
        <end position="162"/>
    </location>
</feature>
<keyword evidence="2" id="KW-1003">Cell membrane</keyword>
<keyword evidence="3 6" id="KW-0812">Transmembrane</keyword>
<evidence type="ECO:0000313" key="7">
    <source>
        <dbReference type="EMBL" id="TKK69315.1"/>
    </source>
</evidence>
<feature type="transmembrane region" description="Helical" evidence="6">
    <location>
        <begin position="212"/>
        <end position="237"/>
    </location>
</feature>
<proteinExistence type="predicted"/>
<protein>
    <submittedName>
        <fullName evidence="7">YihY/virulence factor BrkB family protein</fullName>
    </submittedName>
</protein>
<dbReference type="InterPro" id="IPR017039">
    <property type="entry name" value="Virul_fac_BrkB"/>
</dbReference>
<feature type="transmembrane region" description="Helical" evidence="6">
    <location>
        <begin position="25"/>
        <end position="52"/>
    </location>
</feature>
<dbReference type="EMBL" id="SZQL01000005">
    <property type="protein sequence ID" value="TKK69315.1"/>
    <property type="molecule type" value="Genomic_DNA"/>
</dbReference>
<feature type="transmembrane region" description="Helical" evidence="6">
    <location>
        <begin position="182"/>
        <end position="200"/>
    </location>
</feature>
<dbReference type="AlphaFoldDB" id="A0A4U3L2R4"/>
<dbReference type="RefSeq" id="WP_137261310.1">
    <property type="nucleotide sequence ID" value="NZ_SZQL01000005.1"/>
</dbReference>
<dbReference type="PIRSF" id="PIRSF035875">
    <property type="entry name" value="RNase_BN"/>
    <property type="match status" value="1"/>
</dbReference>